<feature type="domain" description="HTH lysR-type" evidence="5">
    <location>
        <begin position="5"/>
        <end position="62"/>
    </location>
</feature>
<keyword evidence="2" id="KW-0805">Transcription regulation</keyword>
<dbReference type="InterPro" id="IPR050389">
    <property type="entry name" value="LysR-type_TF"/>
</dbReference>
<keyword evidence="4" id="KW-0804">Transcription</keyword>
<dbReference type="Pfam" id="PF00126">
    <property type="entry name" value="HTH_1"/>
    <property type="match status" value="1"/>
</dbReference>
<comment type="caution">
    <text evidence="6">The sequence shown here is derived from an EMBL/GenBank/DDBJ whole genome shotgun (WGS) entry which is preliminary data.</text>
</comment>
<name>A0AAV5N2Y5_9GAMM</name>
<keyword evidence="7" id="KW-1185">Reference proteome</keyword>
<dbReference type="InterPro" id="IPR000847">
    <property type="entry name" value="LysR_HTH_N"/>
</dbReference>
<dbReference type="InterPro" id="IPR036388">
    <property type="entry name" value="WH-like_DNA-bd_sf"/>
</dbReference>
<dbReference type="RefSeq" id="WP_027274180.1">
    <property type="nucleotide sequence ID" value="NZ_BRLH01000002.1"/>
</dbReference>
<dbReference type="PANTHER" id="PTHR30118:SF14">
    <property type="entry name" value="LYSR FAMILY TRANSCRIPTIONAL REGULATOR"/>
    <property type="match status" value="1"/>
</dbReference>
<dbReference type="PANTHER" id="PTHR30118">
    <property type="entry name" value="HTH-TYPE TRANSCRIPTIONAL REGULATOR LEUO-RELATED"/>
    <property type="match status" value="1"/>
</dbReference>
<dbReference type="SUPFAM" id="SSF53850">
    <property type="entry name" value="Periplasmic binding protein-like II"/>
    <property type="match status" value="1"/>
</dbReference>
<evidence type="ECO:0000256" key="2">
    <source>
        <dbReference type="ARBA" id="ARBA00023015"/>
    </source>
</evidence>
<sequence>MNESFDYNLIKYLVAIVDTRSMVKASEVLDTAPAAVSYAVSKLRKHYNDPLFIRSRDGVKPTTLAMNLYEVFNPINKSIHEKIVTQPGTVAPLFNCPLIKIRTNSIVEYWLTHHAMKNHIVPDKCIFEFAKYSSSLDERINSLRTQEIDIDIGTSMPADRNIVSTPLFKFDLTLICRVDHPRINDTISLEQFSKESYVSRAFQENANLISGMEDVLDARITPPWIKSESFINLILNIIDNDLLMFFPKFFAPLITKSFPLKEVHCDFIKKKDLYFYAYMHKKRGKESVMSDILDLIREK</sequence>
<protein>
    <submittedName>
        <fullName evidence="6">LysR family transcriptional regulator</fullName>
    </submittedName>
</protein>
<evidence type="ECO:0000256" key="3">
    <source>
        <dbReference type="ARBA" id="ARBA00023125"/>
    </source>
</evidence>
<dbReference type="AlphaFoldDB" id="A0AAV5N2Y5"/>
<dbReference type="GO" id="GO:0003677">
    <property type="term" value="F:DNA binding"/>
    <property type="evidence" value="ECO:0007669"/>
    <property type="project" value="UniProtKB-KW"/>
</dbReference>
<dbReference type="GO" id="GO:0003700">
    <property type="term" value="F:DNA-binding transcription factor activity"/>
    <property type="evidence" value="ECO:0007669"/>
    <property type="project" value="InterPro"/>
</dbReference>
<dbReference type="Gene3D" id="1.10.10.10">
    <property type="entry name" value="Winged helix-like DNA-binding domain superfamily/Winged helix DNA-binding domain"/>
    <property type="match status" value="1"/>
</dbReference>
<reference evidence="6" key="1">
    <citation type="submission" date="2022-06" db="EMBL/GenBank/DDBJ databases">
        <title>Draft genome sequences of Leminorella grimontii str. JCM5902.</title>
        <authorList>
            <person name="Wakabayashi Y."/>
            <person name="Kojima K."/>
        </authorList>
    </citation>
    <scope>NUCLEOTIDE SEQUENCE</scope>
    <source>
        <strain evidence="6">JCM 5902</strain>
    </source>
</reference>
<dbReference type="SUPFAM" id="SSF46785">
    <property type="entry name" value="Winged helix' DNA-binding domain"/>
    <property type="match status" value="1"/>
</dbReference>
<dbReference type="PROSITE" id="PS50931">
    <property type="entry name" value="HTH_LYSR"/>
    <property type="match status" value="1"/>
</dbReference>
<comment type="similarity">
    <text evidence="1">Belongs to the LysR transcriptional regulatory family.</text>
</comment>
<dbReference type="Proteomes" id="UP001058124">
    <property type="component" value="Unassembled WGS sequence"/>
</dbReference>
<evidence type="ECO:0000259" key="5">
    <source>
        <dbReference type="PROSITE" id="PS50931"/>
    </source>
</evidence>
<accession>A0AAV5N2Y5</accession>
<evidence type="ECO:0000313" key="6">
    <source>
        <dbReference type="EMBL" id="GKX55253.1"/>
    </source>
</evidence>
<dbReference type="Gene3D" id="3.40.190.10">
    <property type="entry name" value="Periplasmic binding protein-like II"/>
    <property type="match status" value="2"/>
</dbReference>
<evidence type="ECO:0000256" key="1">
    <source>
        <dbReference type="ARBA" id="ARBA00009437"/>
    </source>
</evidence>
<gene>
    <name evidence="6" type="ORF">SOASR030_13650</name>
</gene>
<evidence type="ECO:0000256" key="4">
    <source>
        <dbReference type="ARBA" id="ARBA00023163"/>
    </source>
</evidence>
<proteinExistence type="inferred from homology"/>
<dbReference type="EMBL" id="BRLH01000002">
    <property type="protein sequence ID" value="GKX55253.1"/>
    <property type="molecule type" value="Genomic_DNA"/>
</dbReference>
<dbReference type="InterPro" id="IPR036390">
    <property type="entry name" value="WH_DNA-bd_sf"/>
</dbReference>
<organism evidence="6 7">
    <name type="scientific">Leminorella grimontii</name>
    <dbReference type="NCBI Taxonomy" id="82981"/>
    <lineage>
        <taxon>Bacteria</taxon>
        <taxon>Pseudomonadati</taxon>
        <taxon>Pseudomonadota</taxon>
        <taxon>Gammaproteobacteria</taxon>
        <taxon>Enterobacterales</taxon>
        <taxon>Budviciaceae</taxon>
        <taxon>Leminorella</taxon>
    </lineage>
</organism>
<keyword evidence="3" id="KW-0238">DNA-binding</keyword>
<evidence type="ECO:0000313" key="7">
    <source>
        <dbReference type="Proteomes" id="UP001058124"/>
    </source>
</evidence>